<comment type="caution">
    <text evidence="2">The sequence shown here is derived from an EMBL/GenBank/DDBJ whole genome shotgun (WGS) entry which is preliminary data.</text>
</comment>
<protein>
    <submittedName>
        <fullName evidence="2">Uncharacterized protein</fullName>
    </submittedName>
</protein>
<gene>
    <name evidence="2" type="ORF">PoB_005131700</name>
</gene>
<keyword evidence="3" id="KW-1185">Reference proteome</keyword>
<dbReference type="EMBL" id="BLXT01005648">
    <property type="protein sequence ID" value="GFO24812.1"/>
    <property type="molecule type" value="Genomic_DNA"/>
</dbReference>
<evidence type="ECO:0000313" key="3">
    <source>
        <dbReference type="Proteomes" id="UP000735302"/>
    </source>
</evidence>
<dbReference type="AlphaFoldDB" id="A0AAV4C0K0"/>
<proteinExistence type="predicted"/>
<feature type="region of interest" description="Disordered" evidence="1">
    <location>
        <begin position="94"/>
        <end position="124"/>
    </location>
</feature>
<sequence>MYAIQYALTIRSKNVATSVELFLQSVPSLLDLINKNSQGLLRHAVGLECIYIIHSDMKSICVDFMFCDNEKFIRSFIFKLLEHCKKRKLASECDDHNYAKGPSGTKQKPEHDEHKIKDGSQDALSEMQQDKEMLVMSDMSFVNRRLV</sequence>
<evidence type="ECO:0000313" key="2">
    <source>
        <dbReference type="EMBL" id="GFO24812.1"/>
    </source>
</evidence>
<name>A0AAV4C0K0_9GAST</name>
<reference evidence="2 3" key="1">
    <citation type="journal article" date="2021" name="Elife">
        <title>Chloroplast acquisition without the gene transfer in kleptoplastic sea slugs, Plakobranchus ocellatus.</title>
        <authorList>
            <person name="Maeda T."/>
            <person name="Takahashi S."/>
            <person name="Yoshida T."/>
            <person name="Shimamura S."/>
            <person name="Takaki Y."/>
            <person name="Nagai Y."/>
            <person name="Toyoda A."/>
            <person name="Suzuki Y."/>
            <person name="Arimoto A."/>
            <person name="Ishii H."/>
            <person name="Satoh N."/>
            <person name="Nishiyama T."/>
            <person name="Hasebe M."/>
            <person name="Maruyama T."/>
            <person name="Minagawa J."/>
            <person name="Obokata J."/>
            <person name="Shigenobu S."/>
        </authorList>
    </citation>
    <scope>NUCLEOTIDE SEQUENCE [LARGE SCALE GENOMIC DNA]</scope>
</reference>
<organism evidence="2 3">
    <name type="scientific">Plakobranchus ocellatus</name>
    <dbReference type="NCBI Taxonomy" id="259542"/>
    <lineage>
        <taxon>Eukaryota</taxon>
        <taxon>Metazoa</taxon>
        <taxon>Spiralia</taxon>
        <taxon>Lophotrochozoa</taxon>
        <taxon>Mollusca</taxon>
        <taxon>Gastropoda</taxon>
        <taxon>Heterobranchia</taxon>
        <taxon>Euthyneura</taxon>
        <taxon>Panpulmonata</taxon>
        <taxon>Sacoglossa</taxon>
        <taxon>Placobranchoidea</taxon>
        <taxon>Plakobranchidae</taxon>
        <taxon>Plakobranchus</taxon>
    </lineage>
</organism>
<evidence type="ECO:0000256" key="1">
    <source>
        <dbReference type="SAM" id="MobiDB-lite"/>
    </source>
</evidence>
<dbReference type="Proteomes" id="UP000735302">
    <property type="component" value="Unassembled WGS sequence"/>
</dbReference>
<accession>A0AAV4C0K0</accession>
<feature type="compositionally biased region" description="Basic and acidic residues" evidence="1">
    <location>
        <begin position="107"/>
        <end position="120"/>
    </location>
</feature>